<protein>
    <submittedName>
        <fullName evidence="1">Uncharacterized protein</fullName>
    </submittedName>
</protein>
<reference evidence="1 2" key="1">
    <citation type="submission" date="2012-04" db="EMBL/GenBank/DDBJ databases">
        <title>The Genome Sequence of Bacillus cereus HuA4-10.</title>
        <authorList>
            <consortium name="The Broad Institute Genome Sequencing Platform"/>
            <consortium name="The Broad Institute Genome Sequencing Center for Infectious Disease"/>
            <person name="Feldgarden M."/>
            <person name="Van der Auwera G.A."/>
            <person name="Mahillon J."/>
            <person name="Duprez V."/>
            <person name="Timmery S."/>
            <person name="Mattelet C."/>
            <person name="Dierick K."/>
            <person name="Sun M."/>
            <person name="Yu Z."/>
            <person name="Zhu L."/>
            <person name="Hu X."/>
            <person name="Shank E.B."/>
            <person name="Swiecicka I."/>
            <person name="Hansen B.M."/>
            <person name="Andrup L."/>
            <person name="Young S.K."/>
            <person name="Zeng Q."/>
            <person name="Gargeya S."/>
            <person name="Fitzgerald M."/>
            <person name="Haas B."/>
            <person name="Abouelleil A."/>
            <person name="Alvarado L."/>
            <person name="Arachchi H.M."/>
            <person name="Berlin A."/>
            <person name="Chapman S.B."/>
            <person name="Goldberg J."/>
            <person name="Griggs A."/>
            <person name="Gujja S."/>
            <person name="Hansen M."/>
            <person name="Howarth C."/>
            <person name="Imamovic A."/>
            <person name="Larimer J."/>
            <person name="McCowen C."/>
            <person name="Montmayeur A."/>
            <person name="Murphy C."/>
            <person name="Neiman D."/>
            <person name="Pearson M."/>
            <person name="Priest M."/>
            <person name="Roberts A."/>
            <person name="Saif S."/>
            <person name="Shea T."/>
            <person name="Sisk P."/>
            <person name="Sykes S."/>
            <person name="Wortman J."/>
            <person name="Nusbaum C."/>
            <person name="Birren B."/>
        </authorList>
    </citation>
    <scope>NUCLEOTIDE SEQUENCE [LARGE SCALE GENOMIC DNA]</scope>
    <source>
        <strain evidence="1 2">HuA4-10</strain>
    </source>
</reference>
<name>J7ZZF3_BACCE</name>
<dbReference type="AlphaFoldDB" id="J7ZZF3"/>
<accession>J7ZZF3</accession>
<comment type="caution">
    <text evidence="1">The sequence shown here is derived from an EMBL/GenBank/DDBJ whole genome shotgun (WGS) entry which is preliminary data.</text>
</comment>
<dbReference type="Proteomes" id="UP000006977">
    <property type="component" value="Unassembled WGS sequence"/>
</dbReference>
<sequence>MKFLFRACKRPLNAFSAANTYMDCLVQTKLLIGVTIHAHQLKSVPNIVYFYIAKGKKYYSSKKRRLTPTEIHLPHKISVSYLHIFEEGVFCRKTIKSY</sequence>
<evidence type="ECO:0000313" key="2">
    <source>
        <dbReference type="Proteomes" id="UP000006977"/>
    </source>
</evidence>
<evidence type="ECO:0000313" key="1">
    <source>
        <dbReference type="EMBL" id="EJQ74773.1"/>
    </source>
</evidence>
<dbReference type="HOGENOM" id="CLU_2327920_0_0_9"/>
<proteinExistence type="predicted"/>
<gene>
    <name evidence="1" type="ORF">IGC_04780</name>
</gene>
<dbReference type="EMBL" id="AHEA01000037">
    <property type="protein sequence ID" value="EJQ74773.1"/>
    <property type="molecule type" value="Genomic_DNA"/>
</dbReference>
<organism evidence="1 2">
    <name type="scientific">Bacillus cereus HuA4-10</name>
    <dbReference type="NCBI Taxonomy" id="1053206"/>
    <lineage>
        <taxon>Bacteria</taxon>
        <taxon>Bacillati</taxon>
        <taxon>Bacillota</taxon>
        <taxon>Bacilli</taxon>
        <taxon>Bacillales</taxon>
        <taxon>Bacillaceae</taxon>
        <taxon>Bacillus</taxon>
        <taxon>Bacillus cereus group</taxon>
    </lineage>
</organism>